<feature type="compositionally biased region" description="Low complexity" evidence="1">
    <location>
        <begin position="106"/>
        <end position="126"/>
    </location>
</feature>
<protein>
    <submittedName>
        <fullName evidence="2">Uncharacterized protein</fullName>
    </submittedName>
</protein>
<gene>
    <name evidence="2" type="ORF">VC83_05389</name>
</gene>
<dbReference type="OrthoDB" id="3535423at2759"/>
<dbReference type="Gene3D" id="3.40.50.720">
    <property type="entry name" value="NAD(P)-binding Rossmann-like Domain"/>
    <property type="match status" value="1"/>
</dbReference>
<proteinExistence type="predicted"/>
<dbReference type="RefSeq" id="XP_024323239.1">
    <property type="nucleotide sequence ID" value="XM_024469011.1"/>
</dbReference>
<dbReference type="EMBL" id="KV441398">
    <property type="protein sequence ID" value="OAF57953.1"/>
    <property type="molecule type" value="Genomic_DNA"/>
</dbReference>
<dbReference type="AlphaFoldDB" id="A0A177A9V0"/>
<accession>A0A177A9V0</accession>
<evidence type="ECO:0000256" key="1">
    <source>
        <dbReference type="SAM" id="MobiDB-lite"/>
    </source>
</evidence>
<name>A0A177A9V0_9PEZI</name>
<organism evidence="2">
    <name type="scientific">Pseudogymnoascus destructans</name>
    <dbReference type="NCBI Taxonomy" id="655981"/>
    <lineage>
        <taxon>Eukaryota</taxon>
        <taxon>Fungi</taxon>
        <taxon>Dikarya</taxon>
        <taxon>Ascomycota</taxon>
        <taxon>Pezizomycotina</taxon>
        <taxon>Leotiomycetes</taxon>
        <taxon>Thelebolales</taxon>
        <taxon>Thelebolaceae</taxon>
        <taxon>Pseudogymnoascus</taxon>
    </lineage>
</organism>
<feature type="region of interest" description="Disordered" evidence="1">
    <location>
        <begin position="106"/>
        <end position="141"/>
    </location>
</feature>
<evidence type="ECO:0000313" key="2">
    <source>
        <dbReference type="EMBL" id="OAF57953.1"/>
    </source>
</evidence>
<reference evidence="2" key="1">
    <citation type="submission" date="2016-03" db="EMBL/GenBank/DDBJ databases">
        <title>Updated assembly of Pseudogymnoascus destructans, the fungus causing white-nose syndrome of bats.</title>
        <authorList>
            <person name="Palmer J.M."/>
            <person name="Drees K.P."/>
            <person name="Foster J.T."/>
            <person name="Lindner D.L."/>
        </authorList>
    </citation>
    <scope>NUCLEOTIDE SEQUENCE [LARGE SCALE GENOMIC DNA]</scope>
    <source>
        <strain evidence="2">20631-21</strain>
    </source>
</reference>
<sequence>MSRHVSNSMAGGALSVRYIIAIRQAVLQNEGRGVLSRRAVSPPITHPKLQVIILANFAIYPPDILTQLDGAEACIWTLGIKTASVPDQRLVSVTCSLALTTALTQLHTPPSHPSASSSPAARSQSPTPTPPHSSWAPRAKSKARLRWRSSLLQRARRIGRIEEVVTRPAMVHAPGSVVGGLMSGLPAGLRGVGMKELAAVTLDIVRKWGDEGKAG</sequence>
<dbReference type="Proteomes" id="UP000077154">
    <property type="component" value="Unassembled WGS sequence"/>
</dbReference>
<dbReference type="GeneID" id="36288455"/>